<gene>
    <name evidence="2" type="ORF">G9U52_15180</name>
</gene>
<protein>
    <recommendedName>
        <fullName evidence="1">TyrR-like helix-turn-helix domain-containing protein</fullName>
    </recommendedName>
</protein>
<dbReference type="Proteomes" id="UP001165962">
    <property type="component" value="Unassembled WGS sequence"/>
</dbReference>
<dbReference type="Pfam" id="PF18024">
    <property type="entry name" value="HTH_50"/>
    <property type="match status" value="1"/>
</dbReference>
<dbReference type="RefSeq" id="WP_166150973.1">
    <property type="nucleotide sequence ID" value="NZ_JAAOIW010000005.1"/>
</dbReference>
<keyword evidence="3" id="KW-1185">Reference proteome</keyword>
<reference evidence="2" key="1">
    <citation type="submission" date="2020-03" db="EMBL/GenBank/DDBJ databases">
        <title>Draft sequencing of Paenibacilllus sp. S3N08.</title>
        <authorList>
            <person name="Kim D.-U."/>
        </authorList>
    </citation>
    <scope>NUCLEOTIDE SEQUENCE</scope>
    <source>
        <strain evidence="2">S3N08</strain>
    </source>
</reference>
<organism evidence="2 3">
    <name type="scientific">Paenibacillus agricola</name>
    <dbReference type="NCBI Taxonomy" id="2716264"/>
    <lineage>
        <taxon>Bacteria</taxon>
        <taxon>Bacillati</taxon>
        <taxon>Bacillota</taxon>
        <taxon>Bacilli</taxon>
        <taxon>Bacillales</taxon>
        <taxon>Paenibacillaceae</taxon>
        <taxon>Paenibacillus</taxon>
    </lineage>
</organism>
<proteinExistence type="predicted"/>
<evidence type="ECO:0000313" key="2">
    <source>
        <dbReference type="EMBL" id="NHN31181.1"/>
    </source>
</evidence>
<accession>A0ABX0JB53</accession>
<comment type="caution">
    <text evidence="2">The sequence shown here is derived from an EMBL/GenBank/DDBJ whole genome shotgun (WGS) entry which is preliminary data.</text>
</comment>
<evidence type="ECO:0000313" key="3">
    <source>
        <dbReference type="Proteomes" id="UP001165962"/>
    </source>
</evidence>
<evidence type="ECO:0000259" key="1">
    <source>
        <dbReference type="Pfam" id="PF18024"/>
    </source>
</evidence>
<dbReference type="Gene3D" id="1.10.10.60">
    <property type="entry name" value="Homeodomain-like"/>
    <property type="match status" value="1"/>
</dbReference>
<sequence length="202" mass="23355">MGFEKLNNLVSKFRATNDQQTFRDIYAEVSTERKTNIRMITRSGYGDGSDASEVFDDTVLKLIRRTDIRDFGKTLSVALKLARLHFYRTSKRRTTRYQVGGKTLFPETIEDDMFDLQEYANDRMYTKKEADQRQLIDFLVNDPSQVDSVTTLIVTNFPKYKSVTALAKALGLNHTTVYRKLRSLASRYDANRFGDLEDYLAV</sequence>
<dbReference type="InterPro" id="IPR030828">
    <property type="entry name" value="HTH_TyrR"/>
</dbReference>
<name>A0ABX0JB53_9BACL</name>
<feature type="domain" description="TyrR-like helix-turn-helix" evidence="1">
    <location>
        <begin position="151"/>
        <end position="182"/>
    </location>
</feature>
<dbReference type="EMBL" id="JAAOIW010000005">
    <property type="protein sequence ID" value="NHN31181.1"/>
    <property type="molecule type" value="Genomic_DNA"/>
</dbReference>